<name>A0ACD3A2H2_9AGAR</name>
<evidence type="ECO:0000313" key="2">
    <source>
        <dbReference type="Proteomes" id="UP000308600"/>
    </source>
</evidence>
<reference evidence="1 2" key="1">
    <citation type="journal article" date="2019" name="Nat. Ecol. Evol.">
        <title>Megaphylogeny resolves global patterns of mushroom evolution.</title>
        <authorList>
            <person name="Varga T."/>
            <person name="Krizsan K."/>
            <person name="Foldi C."/>
            <person name="Dima B."/>
            <person name="Sanchez-Garcia M."/>
            <person name="Sanchez-Ramirez S."/>
            <person name="Szollosi G.J."/>
            <person name="Szarkandi J.G."/>
            <person name="Papp V."/>
            <person name="Albert L."/>
            <person name="Andreopoulos W."/>
            <person name="Angelini C."/>
            <person name="Antonin V."/>
            <person name="Barry K.W."/>
            <person name="Bougher N.L."/>
            <person name="Buchanan P."/>
            <person name="Buyck B."/>
            <person name="Bense V."/>
            <person name="Catcheside P."/>
            <person name="Chovatia M."/>
            <person name="Cooper J."/>
            <person name="Damon W."/>
            <person name="Desjardin D."/>
            <person name="Finy P."/>
            <person name="Geml J."/>
            <person name="Haridas S."/>
            <person name="Hughes K."/>
            <person name="Justo A."/>
            <person name="Karasinski D."/>
            <person name="Kautmanova I."/>
            <person name="Kiss B."/>
            <person name="Kocsube S."/>
            <person name="Kotiranta H."/>
            <person name="LaButti K.M."/>
            <person name="Lechner B.E."/>
            <person name="Liimatainen K."/>
            <person name="Lipzen A."/>
            <person name="Lukacs Z."/>
            <person name="Mihaltcheva S."/>
            <person name="Morgado L.N."/>
            <person name="Niskanen T."/>
            <person name="Noordeloos M.E."/>
            <person name="Ohm R.A."/>
            <person name="Ortiz-Santana B."/>
            <person name="Ovrebo C."/>
            <person name="Racz N."/>
            <person name="Riley R."/>
            <person name="Savchenko A."/>
            <person name="Shiryaev A."/>
            <person name="Soop K."/>
            <person name="Spirin V."/>
            <person name="Szebenyi C."/>
            <person name="Tomsovsky M."/>
            <person name="Tulloss R.E."/>
            <person name="Uehling J."/>
            <person name="Grigoriev I.V."/>
            <person name="Vagvolgyi C."/>
            <person name="Papp T."/>
            <person name="Martin F.M."/>
            <person name="Miettinen O."/>
            <person name="Hibbett D.S."/>
            <person name="Nagy L.G."/>
        </authorList>
    </citation>
    <scope>NUCLEOTIDE SEQUENCE [LARGE SCALE GENOMIC DNA]</scope>
    <source>
        <strain evidence="1 2">NL-1719</strain>
    </source>
</reference>
<organism evidence="1 2">
    <name type="scientific">Pluteus cervinus</name>
    <dbReference type="NCBI Taxonomy" id="181527"/>
    <lineage>
        <taxon>Eukaryota</taxon>
        <taxon>Fungi</taxon>
        <taxon>Dikarya</taxon>
        <taxon>Basidiomycota</taxon>
        <taxon>Agaricomycotina</taxon>
        <taxon>Agaricomycetes</taxon>
        <taxon>Agaricomycetidae</taxon>
        <taxon>Agaricales</taxon>
        <taxon>Pluteineae</taxon>
        <taxon>Pluteaceae</taxon>
        <taxon>Pluteus</taxon>
    </lineage>
</organism>
<keyword evidence="2" id="KW-1185">Reference proteome</keyword>
<dbReference type="Proteomes" id="UP000308600">
    <property type="component" value="Unassembled WGS sequence"/>
</dbReference>
<accession>A0ACD3A2H2</accession>
<evidence type="ECO:0000313" key="1">
    <source>
        <dbReference type="EMBL" id="TFK59871.1"/>
    </source>
</evidence>
<gene>
    <name evidence="1" type="ORF">BDN72DRAFT_571355</name>
</gene>
<protein>
    <submittedName>
        <fullName evidence="1">Uncharacterized protein</fullName>
    </submittedName>
</protein>
<proteinExistence type="predicted"/>
<sequence>MQKFYVITQFKWLTWQALVRREAGGIITPRHLTPDRTQPTPLPSEWLSSNSPSPFICSTLVFASMGGSWVFPSSTPFVIPPSHAPPSTPTVGYLGPMETLRFGGSGTFNGSGINVGGGDWSSLEGQRVLGWDFQEFWF</sequence>
<dbReference type="EMBL" id="ML208875">
    <property type="protein sequence ID" value="TFK59871.1"/>
    <property type="molecule type" value="Genomic_DNA"/>
</dbReference>